<feature type="compositionally biased region" description="Gly residues" evidence="1">
    <location>
        <begin position="94"/>
        <end position="111"/>
    </location>
</feature>
<dbReference type="EMBL" id="CP039375">
    <property type="protein sequence ID" value="QCD64790.1"/>
    <property type="molecule type" value="Genomic_DNA"/>
</dbReference>
<proteinExistence type="predicted"/>
<organism evidence="2 3">
    <name type="scientific">Halomicrobium mukohataei</name>
    <dbReference type="NCBI Taxonomy" id="57705"/>
    <lineage>
        <taxon>Archaea</taxon>
        <taxon>Methanobacteriati</taxon>
        <taxon>Methanobacteriota</taxon>
        <taxon>Stenosarchaea group</taxon>
        <taxon>Halobacteria</taxon>
        <taxon>Halobacteriales</taxon>
        <taxon>Haloarculaceae</taxon>
        <taxon>Halomicrobium</taxon>
    </lineage>
</organism>
<dbReference type="RefSeq" id="WP_012807621.1">
    <property type="nucleotide sequence ID" value="NZ_CP039375.1"/>
</dbReference>
<evidence type="ECO:0000313" key="3">
    <source>
        <dbReference type="Proteomes" id="UP000297053"/>
    </source>
</evidence>
<reference evidence="2 3" key="2">
    <citation type="submission" date="2019-04" db="EMBL/GenBank/DDBJ databases">
        <authorList>
            <person name="Yang S."/>
            <person name="Wei W."/>
        </authorList>
    </citation>
    <scope>NUCLEOTIDE SEQUENCE [LARGE SCALE GENOMIC DNA]</scope>
    <source>
        <strain evidence="3">ZP60</strain>
    </source>
</reference>
<evidence type="ECO:0000256" key="1">
    <source>
        <dbReference type="SAM" id="MobiDB-lite"/>
    </source>
</evidence>
<feature type="region of interest" description="Disordered" evidence="1">
    <location>
        <begin position="90"/>
        <end position="120"/>
    </location>
</feature>
<dbReference type="AlphaFoldDB" id="A0A4D6KA37"/>
<gene>
    <name evidence="2" type="ORF">E5139_03740</name>
</gene>
<reference evidence="2 3" key="1">
    <citation type="submission" date="2019-04" db="EMBL/GenBank/DDBJ databases">
        <title>Complete genome sequence of Arthrobacter sp. ZXY-2 associated with effective atrazine degradation and salt adaptation.</title>
        <authorList>
            <person name="Zhao X."/>
        </authorList>
    </citation>
    <scope>NUCLEOTIDE SEQUENCE [LARGE SCALE GENOMIC DNA]</scope>
    <source>
        <strain evidence="3">ZP60</strain>
    </source>
</reference>
<sequence>MNIDRRLLLKGVGATLLGSTALSSASAEGESEMDVLLSQTNGVHAAADFTEDSRILGLSDAVSVESAPDPTRPGQGQSPDREVLHITSLPAESGRGGEGQGRGSGGQGNGGNEDDDGDDHVTFDYGFSMLGLTNRELTVRDLATYGGGAGFSYEWLVTEENVSAVGTDQETVGVGPDEAWLILRQPTATDRETALVDDALAGRLTAIIREFEQDRATDQWHTRDVGAELDDDAEPAWQELSVASRQFEDLGTTPLSAYGDAEVLTVGVGRGDPYDGPSVLDAYYRNLQVAGEAYSFPKAQVQRGRGRGNDG</sequence>
<feature type="region of interest" description="Disordered" evidence="1">
    <location>
        <begin position="63"/>
        <end position="82"/>
    </location>
</feature>
<dbReference type="GeneID" id="42178019"/>
<dbReference type="InterPro" id="IPR006311">
    <property type="entry name" value="TAT_signal"/>
</dbReference>
<dbReference type="KEGG" id="halz:E5139_03740"/>
<protein>
    <submittedName>
        <fullName evidence="2">Uncharacterized protein</fullName>
    </submittedName>
</protein>
<dbReference type="Proteomes" id="UP000297053">
    <property type="component" value="Chromosome"/>
</dbReference>
<dbReference type="PROSITE" id="PS51318">
    <property type="entry name" value="TAT"/>
    <property type="match status" value="1"/>
</dbReference>
<accession>A0A4D6KA37</accession>
<name>A0A4D6KA37_9EURY</name>
<evidence type="ECO:0000313" key="2">
    <source>
        <dbReference type="EMBL" id="QCD64790.1"/>
    </source>
</evidence>